<dbReference type="EMBL" id="MU003514">
    <property type="protein sequence ID" value="KAF2468807.1"/>
    <property type="molecule type" value="Genomic_DNA"/>
</dbReference>
<comment type="caution">
    <text evidence="1">The sequence shown here is derived from an EMBL/GenBank/DDBJ whole genome shotgun (WGS) entry which is preliminary data.</text>
</comment>
<dbReference type="Proteomes" id="UP000799755">
    <property type="component" value="Unassembled WGS sequence"/>
</dbReference>
<accession>A0ACB6QR90</accession>
<proteinExistence type="predicted"/>
<name>A0ACB6QR90_9PLEO</name>
<keyword evidence="2" id="KW-1185">Reference proteome</keyword>
<organism evidence="1 2">
    <name type="scientific">Lindgomyces ingoldianus</name>
    <dbReference type="NCBI Taxonomy" id="673940"/>
    <lineage>
        <taxon>Eukaryota</taxon>
        <taxon>Fungi</taxon>
        <taxon>Dikarya</taxon>
        <taxon>Ascomycota</taxon>
        <taxon>Pezizomycotina</taxon>
        <taxon>Dothideomycetes</taxon>
        <taxon>Pleosporomycetidae</taxon>
        <taxon>Pleosporales</taxon>
        <taxon>Lindgomycetaceae</taxon>
        <taxon>Lindgomyces</taxon>
    </lineage>
</organism>
<gene>
    <name evidence="1" type="ORF">BDR25DRAFT_357169</name>
</gene>
<protein>
    <submittedName>
        <fullName evidence="1">Uncharacterized protein</fullName>
    </submittedName>
</protein>
<evidence type="ECO:0000313" key="2">
    <source>
        <dbReference type="Proteomes" id="UP000799755"/>
    </source>
</evidence>
<evidence type="ECO:0000313" key="1">
    <source>
        <dbReference type="EMBL" id="KAF2468807.1"/>
    </source>
</evidence>
<reference evidence="1" key="1">
    <citation type="journal article" date="2020" name="Stud. Mycol.">
        <title>101 Dothideomycetes genomes: a test case for predicting lifestyles and emergence of pathogens.</title>
        <authorList>
            <person name="Haridas S."/>
            <person name="Albert R."/>
            <person name="Binder M."/>
            <person name="Bloem J."/>
            <person name="Labutti K."/>
            <person name="Salamov A."/>
            <person name="Andreopoulos B."/>
            <person name="Baker S."/>
            <person name="Barry K."/>
            <person name="Bills G."/>
            <person name="Bluhm B."/>
            <person name="Cannon C."/>
            <person name="Castanera R."/>
            <person name="Culley D."/>
            <person name="Daum C."/>
            <person name="Ezra D."/>
            <person name="Gonzalez J."/>
            <person name="Henrissat B."/>
            <person name="Kuo A."/>
            <person name="Liang C."/>
            <person name="Lipzen A."/>
            <person name="Lutzoni F."/>
            <person name="Magnuson J."/>
            <person name="Mondo S."/>
            <person name="Nolan M."/>
            <person name="Ohm R."/>
            <person name="Pangilinan J."/>
            <person name="Park H.-J."/>
            <person name="Ramirez L."/>
            <person name="Alfaro M."/>
            <person name="Sun H."/>
            <person name="Tritt A."/>
            <person name="Yoshinaga Y."/>
            <person name="Zwiers L.-H."/>
            <person name="Turgeon B."/>
            <person name="Goodwin S."/>
            <person name="Spatafora J."/>
            <person name="Crous P."/>
            <person name="Grigoriev I."/>
        </authorList>
    </citation>
    <scope>NUCLEOTIDE SEQUENCE</scope>
    <source>
        <strain evidence="1">ATCC 200398</strain>
    </source>
</reference>
<sequence length="278" mass="31532">MFPNRSSRNRTGIYALETWTVRRVTRTGCQKAEFLVLHIHASKIFGLTRLGEEDGPRVNLHRFMSNHEAGGELCAAERPDGRYGVVSLRQWLSKQEPRPGRRGAQPEETLSPTQAKAAGPPTRFESENCERYTGCTDDIKLSLPEAIMTCTEGKRSRKSLKQNGKMPGTPDMAEYAAVGEELTMMFLLTIVPTPDFVPSPQRFRPPGEALRSLDQPPTSWLLTLTDLAIEHLFHSFSHSLKLSRHDSEAEHLHLGSSWPWSRFCRIWQVEWSSEERSC</sequence>